<dbReference type="SUPFAM" id="SSF57850">
    <property type="entry name" value="RING/U-box"/>
    <property type="match status" value="1"/>
</dbReference>
<dbReference type="OrthoDB" id="8062037at2759"/>
<evidence type="ECO:0000313" key="4">
    <source>
        <dbReference type="EMBL" id="CEO94713.1"/>
    </source>
</evidence>
<dbReference type="Pfam" id="PF13639">
    <property type="entry name" value="zf-RING_2"/>
    <property type="match status" value="1"/>
</dbReference>
<organism evidence="4 5">
    <name type="scientific">Plasmodiophora brassicae</name>
    <name type="common">Clubroot disease agent</name>
    <dbReference type="NCBI Taxonomy" id="37360"/>
    <lineage>
        <taxon>Eukaryota</taxon>
        <taxon>Sar</taxon>
        <taxon>Rhizaria</taxon>
        <taxon>Endomyxa</taxon>
        <taxon>Phytomyxea</taxon>
        <taxon>Plasmodiophorida</taxon>
        <taxon>Plasmodiophoridae</taxon>
        <taxon>Plasmodiophora</taxon>
    </lineage>
</organism>
<keyword evidence="5" id="KW-1185">Reference proteome</keyword>
<gene>
    <name evidence="4" type="ORF">PBRA_000499</name>
</gene>
<accession>A0A0G4IHM1</accession>
<keyword evidence="1" id="KW-0479">Metal-binding</keyword>
<reference evidence="4 5" key="1">
    <citation type="submission" date="2015-02" db="EMBL/GenBank/DDBJ databases">
        <authorList>
            <person name="Chooi Y.-H."/>
        </authorList>
    </citation>
    <scope>NUCLEOTIDE SEQUENCE [LARGE SCALE GENOMIC DNA]</scope>
    <source>
        <strain evidence="4">E3</strain>
    </source>
</reference>
<keyword evidence="1" id="KW-0863">Zinc-finger</keyword>
<proteinExistence type="predicted"/>
<sequence length="244" mass="27335">MSNDHHLTCRLKPVLLSLLLIVHLEGFGEAISFKINDGGVYYLRDDLAVMHSEVLRELVYSFNGISGSSIMVLHMHNPNHEACDVLVQYMAEVHNYELEVTRRWILDKLSWAQPPDMITQLVEAAYYCLEMPLFIVAVGVTIPVPGTGETALQIGTVRQPMALAPGIECVICSESDGGAATSLDCGHDQFHTGCIIHWLLIHRTCPLCRCDIPLRCIVDLAGVDWNLEAYFDRVFSQWLTPPSW</sequence>
<dbReference type="InterPro" id="IPR001841">
    <property type="entry name" value="Znf_RING"/>
</dbReference>
<dbReference type="PANTHER" id="PTHR12109">
    <property type="entry name" value="RING FINGER PROTEIN 141-RELATED"/>
    <property type="match status" value="1"/>
</dbReference>
<evidence type="ECO:0000256" key="2">
    <source>
        <dbReference type="SAM" id="SignalP"/>
    </source>
</evidence>
<dbReference type="GO" id="GO:0008270">
    <property type="term" value="F:zinc ion binding"/>
    <property type="evidence" value="ECO:0007669"/>
    <property type="project" value="UniProtKB-KW"/>
</dbReference>
<evidence type="ECO:0000313" key="5">
    <source>
        <dbReference type="Proteomes" id="UP000039324"/>
    </source>
</evidence>
<dbReference type="SMART" id="SM00184">
    <property type="entry name" value="RING"/>
    <property type="match status" value="1"/>
</dbReference>
<dbReference type="AlphaFoldDB" id="A0A0G4IHM1"/>
<dbReference type="Gene3D" id="3.30.40.10">
    <property type="entry name" value="Zinc/RING finger domain, C3HC4 (zinc finger)"/>
    <property type="match status" value="1"/>
</dbReference>
<keyword evidence="1" id="KW-0862">Zinc</keyword>
<protein>
    <recommendedName>
        <fullName evidence="3">RING-type domain-containing protein</fullName>
    </recommendedName>
</protein>
<feature type="domain" description="RING-type" evidence="3">
    <location>
        <begin position="169"/>
        <end position="209"/>
    </location>
</feature>
<dbReference type="EMBL" id="CDSF01000001">
    <property type="protein sequence ID" value="CEO94713.1"/>
    <property type="molecule type" value="Genomic_DNA"/>
</dbReference>
<name>A0A0G4IHM1_PLABS</name>
<dbReference type="InterPro" id="IPR013083">
    <property type="entry name" value="Znf_RING/FYVE/PHD"/>
</dbReference>
<feature type="signal peptide" evidence="2">
    <location>
        <begin position="1"/>
        <end position="30"/>
    </location>
</feature>
<keyword evidence="2" id="KW-0732">Signal</keyword>
<dbReference type="InterPro" id="IPR047126">
    <property type="entry name" value="RNF141-like"/>
</dbReference>
<dbReference type="Proteomes" id="UP000039324">
    <property type="component" value="Unassembled WGS sequence"/>
</dbReference>
<evidence type="ECO:0000256" key="1">
    <source>
        <dbReference type="PROSITE-ProRule" id="PRU00175"/>
    </source>
</evidence>
<feature type="chain" id="PRO_5005192684" description="RING-type domain-containing protein" evidence="2">
    <location>
        <begin position="31"/>
        <end position="244"/>
    </location>
</feature>
<evidence type="ECO:0000259" key="3">
    <source>
        <dbReference type="PROSITE" id="PS50089"/>
    </source>
</evidence>
<dbReference type="PROSITE" id="PS50089">
    <property type="entry name" value="ZF_RING_2"/>
    <property type="match status" value="1"/>
</dbReference>